<dbReference type="RefSeq" id="WP_167224197.1">
    <property type="nucleotide sequence ID" value="NZ_VUYU01000006.1"/>
</dbReference>
<organism evidence="1 2">
    <name type="scientific">Massilia rubra</name>
    <dbReference type="NCBI Taxonomy" id="2607910"/>
    <lineage>
        <taxon>Bacteria</taxon>
        <taxon>Pseudomonadati</taxon>
        <taxon>Pseudomonadota</taxon>
        <taxon>Betaproteobacteria</taxon>
        <taxon>Burkholderiales</taxon>
        <taxon>Oxalobacteraceae</taxon>
        <taxon>Telluria group</taxon>
        <taxon>Massilia</taxon>
    </lineage>
</organism>
<evidence type="ECO:0000313" key="1">
    <source>
        <dbReference type="EMBL" id="NHZ34030.1"/>
    </source>
</evidence>
<gene>
    <name evidence="1" type="ORF">F0185_10580</name>
</gene>
<evidence type="ECO:0000313" key="2">
    <source>
        <dbReference type="Proteomes" id="UP000785613"/>
    </source>
</evidence>
<evidence type="ECO:0008006" key="3">
    <source>
        <dbReference type="Google" id="ProtNLM"/>
    </source>
</evidence>
<reference evidence="1 2" key="1">
    <citation type="submission" date="2019-09" db="EMBL/GenBank/DDBJ databases">
        <title>Taxonomy of Antarctic Massilia spp.: description of Massilia rubra sp. nov., Massilia aquatica sp. nov., Massilia mucilaginosa sp. nov., Massilia frigida sp. nov. isolated from streams, lakes and regoliths.</title>
        <authorList>
            <person name="Holochova P."/>
            <person name="Sedlacek I."/>
            <person name="Kralova S."/>
            <person name="Maslanova I."/>
            <person name="Busse H.-J."/>
            <person name="Stankova E."/>
            <person name="Vrbovska V."/>
            <person name="Kovarovic V."/>
            <person name="Bartak M."/>
            <person name="Svec P."/>
            <person name="Pantucek R."/>
        </authorList>
    </citation>
    <scope>NUCLEOTIDE SEQUENCE [LARGE SCALE GENOMIC DNA]</scope>
    <source>
        <strain evidence="1 2">CCM 8692</strain>
    </source>
</reference>
<comment type="caution">
    <text evidence="1">The sequence shown here is derived from an EMBL/GenBank/DDBJ whole genome shotgun (WGS) entry which is preliminary data.</text>
</comment>
<keyword evidence="2" id="KW-1185">Reference proteome</keyword>
<accession>A0ABX0LMK6</accession>
<name>A0ABX0LMK6_9BURK</name>
<proteinExistence type="predicted"/>
<dbReference type="Proteomes" id="UP000785613">
    <property type="component" value="Unassembled WGS sequence"/>
</dbReference>
<dbReference type="EMBL" id="VUYU01000006">
    <property type="protein sequence ID" value="NHZ34030.1"/>
    <property type="molecule type" value="Genomic_DNA"/>
</dbReference>
<protein>
    <recommendedName>
        <fullName evidence="3">SMI1/KNR4 family protein</fullName>
    </recommendedName>
</protein>
<sequence length="243" mass="26524">MAHPTGSDNPDPAAIAPFIAELAAYFDRPLNPDYVGNFDIELNLLDRAQSEELTTILQDGSLVTIHGGVVLDDGNTSDHHLYLTRGPFAGGILFLPHDSDFWNVAFVSLDAFLDAVKRAWETNTWLSDNHPPTTPLHRDPAVLGKFIHDLLDRDEEREECVIQSAIYSLAPVDPDLLMRLAVHPNFLYAEAVAGQIAMYPALALRPLAQWCSEHKVGQVAGAGQRALAAIDRLGSAPARDGEV</sequence>